<dbReference type="GO" id="GO:0003700">
    <property type="term" value="F:DNA-binding transcription factor activity"/>
    <property type="evidence" value="ECO:0007669"/>
    <property type="project" value="TreeGrafter"/>
</dbReference>
<dbReference type="CDD" id="cd01392">
    <property type="entry name" value="HTH_LacI"/>
    <property type="match status" value="1"/>
</dbReference>
<dbReference type="PANTHER" id="PTHR30146:SF153">
    <property type="entry name" value="LACTOSE OPERON REPRESSOR"/>
    <property type="match status" value="1"/>
</dbReference>
<dbReference type="OrthoDB" id="3602807at2"/>
<dbReference type="InterPro" id="IPR028082">
    <property type="entry name" value="Peripla_BP_I"/>
</dbReference>
<organism evidence="5 6">
    <name type="scientific">Amycolatopsis rubida</name>
    <dbReference type="NCBI Taxonomy" id="112413"/>
    <lineage>
        <taxon>Bacteria</taxon>
        <taxon>Bacillati</taxon>
        <taxon>Actinomycetota</taxon>
        <taxon>Actinomycetes</taxon>
        <taxon>Pseudonocardiales</taxon>
        <taxon>Pseudonocardiaceae</taxon>
        <taxon>Amycolatopsis</taxon>
    </lineage>
</organism>
<dbReference type="STRING" id="112413.SAMN05421854_12925"/>
<keyword evidence="3" id="KW-0804">Transcription</keyword>
<evidence type="ECO:0000259" key="4">
    <source>
        <dbReference type="PROSITE" id="PS50932"/>
    </source>
</evidence>
<evidence type="ECO:0000256" key="3">
    <source>
        <dbReference type="ARBA" id="ARBA00023163"/>
    </source>
</evidence>
<feature type="domain" description="HTH lacI-type" evidence="4">
    <location>
        <begin position="8"/>
        <end position="62"/>
    </location>
</feature>
<keyword evidence="1" id="KW-0805">Transcription regulation</keyword>
<gene>
    <name evidence="5" type="ORF">SAMN05421854_12925</name>
</gene>
<evidence type="ECO:0000256" key="2">
    <source>
        <dbReference type="ARBA" id="ARBA00023125"/>
    </source>
</evidence>
<evidence type="ECO:0000313" key="5">
    <source>
        <dbReference type="EMBL" id="SFQ81186.1"/>
    </source>
</evidence>
<dbReference type="GO" id="GO:0000976">
    <property type="term" value="F:transcription cis-regulatory region binding"/>
    <property type="evidence" value="ECO:0007669"/>
    <property type="project" value="TreeGrafter"/>
</dbReference>
<keyword evidence="2 5" id="KW-0238">DNA-binding</keyword>
<dbReference type="AlphaFoldDB" id="A0A1I6BJR4"/>
<dbReference type="Gene3D" id="1.10.260.40">
    <property type="entry name" value="lambda repressor-like DNA-binding domains"/>
    <property type="match status" value="1"/>
</dbReference>
<proteinExistence type="predicted"/>
<sequence>MAGKRTRATIKDVARRAGVSPTTVSHAFSGNGTVAAETAERVREAARELGYRPDTVARGLRSSRLGVLGLVVRPLDPSDTAFLEGVDYFLRFAGSAALAAVERGYGLMLVPDPTRADAPAVGLACDGFLITEPVENDPLITMLDRECVPFLGVGRDPARPASPDYLDLGTGRIVAEVLDHLAAAGGTRVAAVLGTDRNEWNLDAERAYLDWVGVRGQQPLAVRRAEVAGEAGGRAAGEELFALDSPPDAVYCQTGRHAAGVLAAARARGLAVPGDVRIACGADSDSEHTRSGVPPITAVDLRPVRLARTAVAVLVDRVEGIEPPVPGPAEYELIVRGSTRGQAVG</sequence>
<dbReference type="Proteomes" id="UP000199137">
    <property type="component" value="Unassembled WGS sequence"/>
</dbReference>
<dbReference type="Pfam" id="PF13377">
    <property type="entry name" value="Peripla_BP_3"/>
    <property type="match status" value="1"/>
</dbReference>
<dbReference type="SUPFAM" id="SSF53822">
    <property type="entry name" value="Periplasmic binding protein-like I"/>
    <property type="match status" value="1"/>
</dbReference>
<dbReference type="Gene3D" id="3.40.50.2300">
    <property type="match status" value="2"/>
</dbReference>
<evidence type="ECO:0000313" key="6">
    <source>
        <dbReference type="Proteomes" id="UP000199137"/>
    </source>
</evidence>
<dbReference type="Pfam" id="PF00356">
    <property type="entry name" value="LacI"/>
    <property type="match status" value="1"/>
</dbReference>
<reference evidence="5 6" key="1">
    <citation type="submission" date="2016-10" db="EMBL/GenBank/DDBJ databases">
        <authorList>
            <person name="de Groot N.N."/>
        </authorList>
    </citation>
    <scope>NUCLEOTIDE SEQUENCE [LARGE SCALE GENOMIC DNA]</scope>
    <source>
        <strain evidence="5 6">DSM 44637</strain>
    </source>
</reference>
<dbReference type="PANTHER" id="PTHR30146">
    <property type="entry name" value="LACI-RELATED TRANSCRIPTIONAL REPRESSOR"/>
    <property type="match status" value="1"/>
</dbReference>
<dbReference type="InterPro" id="IPR046335">
    <property type="entry name" value="LacI/GalR-like_sensor"/>
</dbReference>
<accession>A0A1I6BJR4</accession>
<protein>
    <submittedName>
        <fullName evidence="5">DNA-binding transcriptional regulator, LacI/PurR family</fullName>
    </submittedName>
</protein>
<dbReference type="RefSeq" id="WP_093577336.1">
    <property type="nucleotide sequence ID" value="NZ_FOWC01000029.1"/>
</dbReference>
<evidence type="ECO:0000256" key="1">
    <source>
        <dbReference type="ARBA" id="ARBA00023015"/>
    </source>
</evidence>
<dbReference type="SUPFAM" id="SSF47413">
    <property type="entry name" value="lambda repressor-like DNA-binding domains"/>
    <property type="match status" value="1"/>
</dbReference>
<dbReference type="PROSITE" id="PS50932">
    <property type="entry name" value="HTH_LACI_2"/>
    <property type="match status" value="1"/>
</dbReference>
<dbReference type="InterPro" id="IPR010982">
    <property type="entry name" value="Lambda_DNA-bd_dom_sf"/>
</dbReference>
<name>A0A1I6BJR4_9PSEU</name>
<dbReference type="SMART" id="SM00354">
    <property type="entry name" value="HTH_LACI"/>
    <property type="match status" value="1"/>
</dbReference>
<dbReference type="InterPro" id="IPR000843">
    <property type="entry name" value="HTH_LacI"/>
</dbReference>
<dbReference type="EMBL" id="FOWC01000029">
    <property type="protein sequence ID" value="SFQ81186.1"/>
    <property type="molecule type" value="Genomic_DNA"/>
</dbReference>